<organism evidence="1 2">
    <name type="scientific">Kribbella antiqua</name>
    <dbReference type="NCBI Taxonomy" id="2512217"/>
    <lineage>
        <taxon>Bacteria</taxon>
        <taxon>Bacillati</taxon>
        <taxon>Actinomycetota</taxon>
        <taxon>Actinomycetes</taxon>
        <taxon>Propionibacteriales</taxon>
        <taxon>Kribbellaceae</taxon>
        <taxon>Kribbella</taxon>
    </lineage>
</organism>
<accession>A0A4R2IQK5</accession>
<dbReference type="AlphaFoldDB" id="A0A4R2IQK5"/>
<proteinExistence type="predicted"/>
<evidence type="ECO:0000313" key="2">
    <source>
        <dbReference type="Proteomes" id="UP000295573"/>
    </source>
</evidence>
<sequence length="171" mass="18549">MSYDVQVFGRQWVELSAESVAGSAGLVFGNDGRVLRGKRANYPFTVDGPFEMEAEDVPPEVVAHVLEPRWMWTILVEGSSPAEIPHAVKFAKRLAGAAAGVALDLQTGELVAKVNSRQRSRHRRRRGSICSSCVGTPSPPLTDTLPAELRAVQRGRYKLAPAQVIPTALCD</sequence>
<protein>
    <submittedName>
        <fullName evidence="1">Uncharacterized protein</fullName>
    </submittedName>
</protein>
<reference evidence="1 2" key="1">
    <citation type="journal article" date="2015" name="Stand. Genomic Sci.">
        <title>Genomic Encyclopedia of Bacterial and Archaeal Type Strains, Phase III: the genomes of soil and plant-associated and newly described type strains.</title>
        <authorList>
            <person name="Whitman W.B."/>
            <person name="Woyke T."/>
            <person name="Klenk H.P."/>
            <person name="Zhou Y."/>
            <person name="Lilburn T.G."/>
            <person name="Beck B.J."/>
            <person name="De Vos P."/>
            <person name="Vandamme P."/>
            <person name="Eisen J.A."/>
            <person name="Garrity G."/>
            <person name="Hugenholtz P."/>
            <person name="Kyrpides N.C."/>
        </authorList>
    </citation>
    <scope>NUCLEOTIDE SEQUENCE [LARGE SCALE GENOMIC DNA]</scope>
    <source>
        <strain evidence="1 2">VKM Ac-2541</strain>
    </source>
</reference>
<comment type="caution">
    <text evidence="1">The sequence shown here is derived from an EMBL/GenBank/DDBJ whole genome shotgun (WGS) entry which is preliminary data.</text>
</comment>
<name>A0A4R2IQK5_9ACTN</name>
<dbReference type="EMBL" id="SLWR01000006">
    <property type="protein sequence ID" value="TCO47147.1"/>
    <property type="molecule type" value="Genomic_DNA"/>
</dbReference>
<evidence type="ECO:0000313" key="1">
    <source>
        <dbReference type="EMBL" id="TCO47147.1"/>
    </source>
</evidence>
<dbReference type="Proteomes" id="UP000295573">
    <property type="component" value="Unassembled WGS sequence"/>
</dbReference>
<dbReference type="RefSeq" id="WP_241996178.1">
    <property type="nucleotide sequence ID" value="NZ_SLWR01000006.1"/>
</dbReference>
<gene>
    <name evidence="1" type="ORF">EV646_106387</name>
</gene>
<keyword evidence="2" id="KW-1185">Reference proteome</keyword>